<evidence type="ECO:0000256" key="1">
    <source>
        <dbReference type="SAM" id="MobiDB-lite"/>
    </source>
</evidence>
<sequence>MTPGKKSCGYGSCSAGSSSDTINCAKASASSQRSYRVFLFVLYVVLVVLVTGIIVDFEEGFDRKSESMEKVHSLVANNVILGYGSNKAAELKNEEQPLLRGKQLENHLNAANMNQNDSGWDSSRNFMRSLARILALQVPSSKYFRHKMMLSLDPERANTEQEVAPAEVAPLSSKEVSAQDVLQSEVFDAP</sequence>
<feature type="region of interest" description="Disordered" evidence="1">
    <location>
        <begin position="156"/>
        <end position="190"/>
    </location>
</feature>
<evidence type="ECO:0000313" key="3">
    <source>
        <dbReference type="EMBL" id="CAD9869834.1"/>
    </source>
</evidence>
<protein>
    <submittedName>
        <fullName evidence="3">Uncharacterized protein</fullName>
    </submittedName>
</protein>
<proteinExistence type="predicted"/>
<keyword evidence="2" id="KW-0812">Transmembrane</keyword>
<dbReference type="AlphaFoldDB" id="A0A7S2XZ20"/>
<keyword evidence="2" id="KW-1133">Transmembrane helix</keyword>
<keyword evidence="2" id="KW-0472">Membrane</keyword>
<name>A0A7S2XZ20_9STRA</name>
<accession>A0A7S2XZ20</accession>
<organism evidence="3">
    <name type="scientific">Fibrocapsa japonica</name>
    <dbReference type="NCBI Taxonomy" id="94617"/>
    <lineage>
        <taxon>Eukaryota</taxon>
        <taxon>Sar</taxon>
        <taxon>Stramenopiles</taxon>
        <taxon>Ochrophyta</taxon>
        <taxon>Raphidophyceae</taxon>
        <taxon>Chattonellales</taxon>
        <taxon>Chattonellaceae</taxon>
        <taxon>Fibrocapsa</taxon>
    </lineage>
</organism>
<feature type="transmembrane region" description="Helical" evidence="2">
    <location>
        <begin position="37"/>
        <end position="57"/>
    </location>
</feature>
<dbReference type="EMBL" id="HBHR01018515">
    <property type="protein sequence ID" value="CAD9869834.1"/>
    <property type="molecule type" value="Transcribed_RNA"/>
</dbReference>
<evidence type="ECO:0000256" key="2">
    <source>
        <dbReference type="SAM" id="Phobius"/>
    </source>
</evidence>
<gene>
    <name evidence="3" type="ORF">FJAP1339_LOCUS9318</name>
</gene>
<reference evidence="3" key="1">
    <citation type="submission" date="2021-01" db="EMBL/GenBank/DDBJ databases">
        <authorList>
            <person name="Corre E."/>
            <person name="Pelletier E."/>
            <person name="Niang G."/>
            <person name="Scheremetjew M."/>
            <person name="Finn R."/>
            <person name="Kale V."/>
            <person name="Holt S."/>
            <person name="Cochrane G."/>
            <person name="Meng A."/>
            <person name="Brown T."/>
            <person name="Cohen L."/>
        </authorList>
    </citation>
    <scope>NUCLEOTIDE SEQUENCE</scope>
    <source>
        <strain evidence="3">CCMP1661</strain>
    </source>
</reference>